<dbReference type="GO" id="GO:0000139">
    <property type="term" value="C:Golgi membrane"/>
    <property type="evidence" value="ECO:0007669"/>
    <property type="project" value="TreeGrafter"/>
</dbReference>
<keyword evidence="3 7" id="KW-0732">Signal</keyword>
<sequence>MGKGFFTKLLMGVALLAAVATVKAQEEDDMHPLRTHSIYMPYIDQDLQNRWFDFGGDTIINTNTHIRLTQDMPSQTGYLWSRLPITSSNFQIEFEFKVEGEGEGIFGDGFAVWLTKERAEMGPVFGNKDNFEGLGIFFDTYANSRQAHSFPFVMAMMGDGRTSYNAAQDGITNSIGKCEADFRSKLVPTKGRIAYYRESAVLTLKLQTKAWDEWDDCFTLTDIKLPQIAYLGFTAVTGEVHDNHDIISVTTNTLTKGVFTAKKNNNTPPPQKKSNVMWYLKLLAACGVFAALVMAFKMSSKGNNDMKRF</sequence>
<dbReference type="EMBL" id="JAAAJA010000094">
    <property type="protein sequence ID" value="KAG0262575.1"/>
    <property type="molecule type" value="Genomic_DNA"/>
</dbReference>
<feature type="transmembrane region" description="Helical" evidence="6">
    <location>
        <begin position="276"/>
        <end position="296"/>
    </location>
</feature>
<dbReference type="FunFam" id="2.60.120.200:FF:000095">
    <property type="entry name" value="Lectin family integral membrane protein"/>
    <property type="match status" value="1"/>
</dbReference>
<evidence type="ECO:0000256" key="6">
    <source>
        <dbReference type="SAM" id="Phobius"/>
    </source>
</evidence>
<comment type="caution">
    <text evidence="9">The sequence shown here is derived from an EMBL/GenBank/DDBJ whole genome shotgun (WGS) entry which is preliminary data.</text>
</comment>
<dbReference type="GO" id="GO:0005793">
    <property type="term" value="C:endoplasmic reticulum-Golgi intermediate compartment"/>
    <property type="evidence" value="ECO:0007669"/>
    <property type="project" value="TreeGrafter"/>
</dbReference>
<dbReference type="OrthoDB" id="270293at2759"/>
<dbReference type="GO" id="GO:0005537">
    <property type="term" value="F:D-mannose binding"/>
    <property type="evidence" value="ECO:0007669"/>
    <property type="project" value="TreeGrafter"/>
</dbReference>
<dbReference type="PROSITE" id="PS51328">
    <property type="entry name" value="L_LECTIN_LIKE"/>
    <property type="match status" value="1"/>
</dbReference>
<feature type="chain" id="PRO_5040428543" description="L-type lectin-like domain-containing protein" evidence="7">
    <location>
        <begin position="25"/>
        <end position="309"/>
    </location>
</feature>
<keyword evidence="4 6" id="KW-1133">Transmembrane helix</keyword>
<dbReference type="SUPFAM" id="SSF49899">
    <property type="entry name" value="Concanavalin A-like lectins/glucanases"/>
    <property type="match status" value="1"/>
</dbReference>
<dbReference type="PANTHER" id="PTHR12223:SF45">
    <property type="entry name" value="RE50040P"/>
    <property type="match status" value="1"/>
</dbReference>
<name>A0A9P6QAT4_9FUNG</name>
<keyword evidence="5 6" id="KW-0472">Membrane</keyword>
<comment type="subcellular location">
    <subcellularLocation>
        <location evidence="1">Membrane</location>
        <topology evidence="1">Single-pass type I membrane protein</topology>
    </subcellularLocation>
</comment>
<evidence type="ECO:0000256" key="1">
    <source>
        <dbReference type="ARBA" id="ARBA00004479"/>
    </source>
</evidence>
<dbReference type="GO" id="GO:0006888">
    <property type="term" value="P:endoplasmic reticulum to Golgi vesicle-mediated transport"/>
    <property type="evidence" value="ECO:0007669"/>
    <property type="project" value="TreeGrafter"/>
</dbReference>
<evidence type="ECO:0000256" key="7">
    <source>
        <dbReference type="SAM" id="SignalP"/>
    </source>
</evidence>
<keyword evidence="2 6" id="KW-0812">Transmembrane</keyword>
<evidence type="ECO:0000259" key="8">
    <source>
        <dbReference type="PROSITE" id="PS51328"/>
    </source>
</evidence>
<organism evidence="9 10">
    <name type="scientific">Mortierella polycephala</name>
    <dbReference type="NCBI Taxonomy" id="41804"/>
    <lineage>
        <taxon>Eukaryota</taxon>
        <taxon>Fungi</taxon>
        <taxon>Fungi incertae sedis</taxon>
        <taxon>Mucoromycota</taxon>
        <taxon>Mortierellomycotina</taxon>
        <taxon>Mortierellomycetes</taxon>
        <taxon>Mortierellales</taxon>
        <taxon>Mortierellaceae</taxon>
        <taxon>Mortierella</taxon>
    </lineage>
</organism>
<dbReference type="InterPro" id="IPR005052">
    <property type="entry name" value="Lectin_leg"/>
</dbReference>
<gene>
    <name evidence="9" type="ORF">BG011_010010</name>
</gene>
<accession>A0A9P6QAT4</accession>
<dbReference type="Gene3D" id="2.60.120.200">
    <property type="match status" value="1"/>
</dbReference>
<protein>
    <recommendedName>
        <fullName evidence="8">L-type lectin-like domain-containing protein</fullName>
    </recommendedName>
</protein>
<dbReference type="CDD" id="cd07308">
    <property type="entry name" value="lectin_leg-like"/>
    <property type="match status" value="1"/>
</dbReference>
<evidence type="ECO:0000256" key="4">
    <source>
        <dbReference type="ARBA" id="ARBA00022989"/>
    </source>
</evidence>
<keyword evidence="10" id="KW-1185">Reference proteome</keyword>
<dbReference type="GO" id="GO:0030134">
    <property type="term" value="C:COPII-coated ER to Golgi transport vesicle"/>
    <property type="evidence" value="ECO:0007669"/>
    <property type="project" value="TreeGrafter"/>
</dbReference>
<dbReference type="GO" id="GO:0005789">
    <property type="term" value="C:endoplasmic reticulum membrane"/>
    <property type="evidence" value="ECO:0007669"/>
    <property type="project" value="TreeGrafter"/>
</dbReference>
<proteinExistence type="predicted"/>
<feature type="domain" description="L-type lectin-like" evidence="8">
    <location>
        <begin position="30"/>
        <end position="254"/>
    </location>
</feature>
<feature type="signal peptide" evidence="7">
    <location>
        <begin position="1"/>
        <end position="24"/>
    </location>
</feature>
<dbReference type="Pfam" id="PF03388">
    <property type="entry name" value="Lectin_leg-like"/>
    <property type="match status" value="1"/>
</dbReference>
<dbReference type="InterPro" id="IPR051136">
    <property type="entry name" value="Intracellular_Lectin-GPT"/>
</dbReference>
<dbReference type="Proteomes" id="UP000726737">
    <property type="component" value="Unassembled WGS sequence"/>
</dbReference>
<evidence type="ECO:0000313" key="9">
    <source>
        <dbReference type="EMBL" id="KAG0262575.1"/>
    </source>
</evidence>
<evidence type="ECO:0000256" key="5">
    <source>
        <dbReference type="ARBA" id="ARBA00023136"/>
    </source>
</evidence>
<dbReference type="AlphaFoldDB" id="A0A9P6QAT4"/>
<evidence type="ECO:0000256" key="2">
    <source>
        <dbReference type="ARBA" id="ARBA00022692"/>
    </source>
</evidence>
<reference evidence="9" key="1">
    <citation type="journal article" date="2020" name="Fungal Divers.">
        <title>Resolving the Mortierellaceae phylogeny through synthesis of multi-gene phylogenetics and phylogenomics.</title>
        <authorList>
            <person name="Vandepol N."/>
            <person name="Liber J."/>
            <person name="Desiro A."/>
            <person name="Na H."/>
            <person name="Kennedy M."/>
            <person name="Barry K."/>
            <person name="Grigoriev I.V."/>
            <person name="Miller A.N."/>
            <person name="O'Donnell K."/>
            <person name="Stajich J.E."/>
            <person name="Bonito G."/>
        </authorList>
    </citation>
    <scope>NUCLEOTIDE SEQUENCE</scope>
    <source>
        <strain evidence="9">KOD948</strain>
    </source>
</reference>
<dbReference type="InterPro" id="IPR013320">
    <property type="entry name" value="ConA-like_dom_sf"/>
</dbReference>
<dbReference type="PANTHER" id="PTHR12223">
    <property type="entry name" value="VESICULAR MANNOSE-BINDING LECTIN"/>
    <property type="match status" value="1"/>
</dbReference>
<evidence type="ECO:0000256" key="3">
    <source>
        <dbReference type="ARBA" id="ARBA00022729"/>
    </source>
</evidence>
<evidence type="ECO:0000313" key="10">
    <source>
        <dbReference type="Proteomes" id="UP000726737"/>
    </source>
</evidence>